<proteinExistence type="predicted"/>
<dbReference type="PROSITE" id="PS50206">
    <property type="entry name" value="RHODANESE_3"/>
    <property type="match status" value="1"/>
</dbReference>
<evidence type="ECO:0000313" key="2">
    <source>
        <dbReference type="EMBL" id="QFR49571.1"/>
    </source>
</evidence>
<dbReference type="OrthoDB" id="5471138at2"/>
<dbReference type="CDD" id="cd00158">
    <property type="entry name" value="RHOD"/>
    <property type="match status" value="1"/>
</dbReference>
<reference evidence="2 3" key="1">
    <citation type="submission" date="2019-09" db="EMBL/GenBank/DDBJ databases">
        <title>Sulfurimonas gotlandica sp. nov., a chemoautotrophic and psychrotolerant epsilonproteobacterium isolated from a pelagic redoxcline, and an emended description of the genus Sulfurimonas.</title>
        <authorList>
            <person name="Wang S."/>
            <person name="Jiang L."/>
            <person name="Shao S."/>
        </authorList>
    </citation>
    <scope>NUCLEOTIDE SEQUENCE [LARGE SCALE GENOMIC DNA]</scope>
    <source>
        <strain evidence="2 3">GYSZ_1</strain>
    </source>
</reference>
<dbReference type="RefSeq" id="WP_152307517.1">
    <property type="nucleotide sequence ID" value="NZ_CP043617.1"/>
</dbReference>
<feature type="domain" description="Rhodanese" evidence="1">
    <location>
        <begin position="29"/>
        <end position="128"/>
    </location>
</feature>
<protein>
    <submittedName>
        <fullName evidence="2">Rhodanese-like domain-containing protein</fullName>
    </submittedName>
</protein>
<dbReference type="InterPro" id="IPR036873">
    <property type="entry name" value="Rhodanese-like_dom_sf"/>
</dbReference>
<dbReference type="InterPro" id="IPR001763">
    <property type="entry name" value="Rhodanese-like_dom"/>
</dbReference>
<dbReference type="AlphaFoldDB" id="A0A5P8P1S6"/>
<accession>A0A5P8P1S6</accession>
<evidence type="ECO:0000313" key="3">
    <source>
        <dbReference type="Proteomes" id="UP000326944"/>
    </source>
</evidence>
<dbReference type="EMBL" id="CP043617">
    <property type="protein sequence ID" value="QFR49571.1"/>
    <property type="molecule type" value="Genomic_DNA"/>
</dbReference>
<dbReference type="SUPFAM" id="SSF52821">
    <property type="entry name" value="Rhodanese/Cell cycle control phosphatase"/>
    <property type="match status" value="1"/>
</dbReference>
<name>A0A5P8P1S6_9BACT</name>
<dbReference type="KEGG" id="sulg:FJR48_07415"/>
<keyword evidence="3" id="KW-1185">Reference proteome</keyword>
<organism evidence="2 3">
    <name type="scientific">Sulfurimonas lithotrophica</name>
    <dbReference type="NCBI Taxonomy" id="2590022"/>
    <lineage>
        <taxon>Bacteria</taxon>
        <taxon>Pseudomonadati</taxon>
        <taxon>Campylobacterota</taxon>
        <taxon>Epsilonproteobacteria</taxon>
        <taxon>Campylobacterales</taxon>
        <taxon>Sulfurimonadaceae</taxon>
        <taxon>Sulfurimonas</taxon>
    </lineage>
</organism>
<dbReference type="Pfam" id="PF00581">
    <property type="entry name" value="Rhodanese"/>
    <property type="match status" value="1"/>
</dbReference>
<gene>
    <name evidence="2" type="ORF">FJR48_07415</name>
</gene>
<dbReference type="Gene3D" id="3.40.250.10">
    <property type="entry name" value="Rhodanese-like domain"/>
    <property type="match status" value="1"/>
</dbReference>
<dbReference type="Proteomes" id="UP000326944">
    <property type="component" value="Chromosome"/>
</dbReference>
<evidence type="ECO:0000259" key="1">
    <source>
        <dbReference type="PROSITE" id="PS50206"/>
    </source>
</evidence>
<sequence>MKKIITLLFVLSISIFAELKNEYPTQKLIDSKIPIIDIRTPPEWVETGLVKGAIPIMFFDERARYDIPKFLNTLNKKIDTTKPFALICRTGSRTKILSEFLSSELNYKVINLLGGMVYIKAKGLPIEAYKK</sequence>